<dbReference type="AlphaFoldDB" id="C8Z3K0"/>
<dbReference type="Proteomes" id="UP000000286">
    <property type="component" value="Chromosome I"/>
</dbReference>
<dbReference type="EMBL" id="FN393058">
    <property type="protein sequence ID" value="CAY77624.1"/>
    <property type="molecule type" value="Genomic_DNA"/>
</dbReference>
<reference evidence="2 3" key="1">
    <citation type="journal article" date="2009" name="Proc. Natl. Acad. Sci. U.S.A.">
        <title>Eukaryote-to-eukaryote gene transfer events revealed by the genome sequence of the wine yeast Saccharomyces cerevisiae EC1118.</title>
        <authorList>
            <person name="Novo M."/>
            <person name="Bigey F."/>
            <person name="Beyne E."/>
            <person name="Galeote V."/>
            <person name="Gavory F."/>
            <person name="Mallet S."/>
            <person name="Cambot B."/>
            <person name="Legras J.L."/>
            <person name="Wincker P."/>
            <person name="Casaregola S."/>
            <person name="Dequin S."/>
        </authorList>
    </citation>
    <scope>NUCLEOTIDE SEQUENCE [LARGE SCALE GENOMIC DNA]</scope>
    <source>
        <strain evidence="3">Lalvin EC1118 / Prise de mousse</strain>
    </source>
</reference>
<keyword evidence="1" id="KW-1133">Transmembrane helix</keyword>
<keyword evidence="1" id="KW-0472">Membrane</keyword>
<evidence type="ECO:0000256" key="1">
    <source>
        <dbReference type="SAM" id="Phobius"/>
    </source>
</evidence>
<evidence type="ECO:0000313" key="2">
    <source>
        <dbReference type="EMBL" id="CAY77624.1"/>
    </source>
</evidence>
<protein>
    <submittedName>
        <fullName evidence="2">EC1118_1A20_0540p</fullName>
    </submittedName>
</protein>
<organism evidence="2 3">
    <name type="scientific">Saccharomyces cerevisiae (strain Lalvin EC1118 / Prise de mousse)</name>
    <name type="common">Baker's yeast</name>
    <dbReference type="NCBI Taxonomy" id="643680"/>
    <lineage>
        <taxon>Eukaryota</taxon>
        <taxon>Fungi</taxon>
        <taxon>Dikarya</taxon>
        <taxon>Ascomycota</taxon>
        <taxon>Saccharomycotina</taxon>
        <taxon>Saccharomycetes</taxon>
        <taxon>Saccharomycetales</taxon>
        <taxon>Saccharomycetaceae</taxon>
        <taxon>Saccharomyces</taxon>
    </lineage>
</organism>
<proteinExistence type="predicted"/>
<gene>
    <name evidence="2" type="ORF">EC1118_1A20_0540g</name>
</gene>
<name>C8Z3K0_YEAS8</name>
<accession>C8Z3K0</accession>
<sequence length="145" mass="17438">MILLKREVSTVNYKMLRRTPLMTIMDWEVTTLKVQNRSLKIHLLMVIKIQIDSVLREMIFHLIYEAQKQRAEDKKYKNKNKIKRKVIITITEICTFTIKYIRYIEVIILSHHFVIGFSFLLGLLRLGTYLMSSRPMQHMYINNFT</sequence>
<dbReference type="HOGENOM" id="CLU_1787923_0_0_1"/>
<evidence type="ECO:0000313" key="3">
    <source>
        <dbReference type="Proteomes" id="UP000000286"/>
    </source>
</evidence>
<keyword evidence="1" id="KW-0812">Transmembrane</keyword>
<dbReference type="SMR" id="C8Z3K0"/>
<feature type="transmembrane region" description="Helical" evidence="1">
    <location>
        <begin position="109"/>
        <end position="131"/>
    </location>
</feature>